<keyword evidence="7" id="KW-1185">Reference proteome</keyword>
<accession>A0A5Q0L7V2</accession>
<dbReference type="PANTHER" id="PTHR30480">
    <property type="entry name" value="BETA-HEXOSAMINIDASE-RELATED"/>
    <property type="match status" value="1"/>
</dbReference>
<dbReference type="KEGG" id="sfy:GFH48_06630"/>
<feature type="compositionally biased region" description="Basic residues" evidence="4">
    <location>
        <begin position="9"/>
        <end position="21"/>
    </location>
</feature>
<evidence type="ECO:0000313" key="7">
    <source>
        <dbReference type="Proteomes" id="UP000326179"/>
    </source>
</evidence>
<dbReference type="Pfam" id="PF00933">
    <property type="entry name" value="Glyco_hydro_3"/>
    <property type="match status" value="1"/>
</dbReference>
<evidence type="ECO:0000313" key="6">
    <source>
        <dbReference type="EMBL" id="QFZ72978.1"/>
    </source>
</evidence>
<dbReference type="Proteomes" id="UP000326179">
    <property type="component" value="Chromosome"/>
</dbReference>
<gene>
    <name evidence="6" type="ORF">GFH48_06630</name>
</gene>
<dbReference type="GO" id="GO:0005975">
    <property type="term" value="P:carbohydrate metabolic process"/>
    <property type="evidence" value="ECO:0007669"/>
    <property type="project" value="InterPro"/>
</dbReference>
<keyword evidence="3" id="KW-0326">Glycosidase</keyword>
<protein>
    <submittedName>
        <fullName evidence="6">Glycoside hydrolase family 3 protein</fullName>
    </submittedName>
</protein>
<dbReference type="InterPro" id="IPR036962">
    <property type="entry name" value="Glyco_hydro_3_N_sf"/>
</dbReference>
<dbReference type="Gene3D" id="3.20.20.300">
    <property type="entry name" value="Glycoside hydrolase, family 3, N-terminal domain"/>
    <property type="match status" value="1"/>
</dbReference>
<name>A0A5Q0L7V2_9ACTN</name>
<dbReference type="RefSeq" id="WP_153287344.1">
    <property type="nucleotide sequence ID" value="NZ_CP045643.1"/>
</dbReference>
<evidence type="ECO:0000259" key="5">
    <source>
        <dbReference type="Pfam" id="PF00933"/>
    </source>
</evidence>
<sequence>MTSQQAPTHRSRRAPSRPSRGRKLLWPIPLLALSLATASLGATYPSHPSAASHAPDASAAGQAASCVDQVYSAMTGPQRVGQLFMGSITASTPDQKRIQVLRQYHVGSVFLAGRSKAGTKATKTLVDSLQAKADTVSKHRVGLLVSTDQEGGQVQVLSGPGFSTIPSGLVQGSWSTSKLRAEAATWAKQLKAAGVNLNLAPVADVVPLSLGKNNAPIGRYDREYGHTAAAVTPHSNAFAAGFAQSNVLATLKHFPGLGNVRGNTDTTANVVDTVTTTKSSSLTPFSSGIKAGAPFVMISLATYNKIDPKHRAVFSSTVIQGLLRKTMGFQGVVVSDDLGNAVAVKTVAPADRALNFLSAGGDLVLAGEPNQVPAMTKAVTARMAQSAAFRAQVDQSVHRVLAAKQKVGLLTCG</sequence>
<dbReference type="InterPro" id="IPR017853">
    <property type="entry name" value="GH"/>
</dbReference>
<dbReference type="InterPro" id="IPR050226">
    <property type="entry name" value="NagZ_Beta-hexosaminidase"/>
</dbReference>
<dbReference type="GO" id="GO:0004553">
    <property type="term" value="F:hydrolase activity, hydrolyzing O-glycosyl compounds"/>
    <property type="evidence" value="ECO:0007669"/>
    <property type="project" value="InterPro"/>
</dbReference>
<dbReference type="SUPFAM" id="SSF51445">
    <property type="entry name" value="(Trans)glycosidases"/>
    <property type="match status" value="1"/>
</dbReference>
<keyword evidence="2 6" id="KW-0378">Hydrolase</keyword>
<evidence type="ECO:0000256" key="4">
    <source>
        <dbReference type="SAM" id="MobiDB-lite"/>
    </source>
</evidence>
<comment type="similarity">
    <text evidence="1">Belongs to the glycosyl hydrolase 3 family.</text>
</comment>
<feature type="region of interest" description="Disordered" evidence="4">
    <location>
        <begin position="1"/>
        <end position="21"/>
    </location>
</feature>
<feature type="domain" description="Glycoside hydrolase family 3 N-terminal" evidence="5">
    <location>
        <begin position="79"/>
        <end position="402"/>
    </location>
</feature>
<dbReference type="EMBL" id="CP045643">
    <property type="protein sequence ID" value="QFZ72978.1"/>
    <property type="molecule type" value="Genomic_DNA"/>
</dbReference>
<dbReference type="PANTHER" id="PTHR30480:SF16">
    <property type="entry name" value="GLYCOSIDE HYDROLASE FAMILY 3 DOMAIN PROTEIN"/>
    <property type="match status" value="1"/>
</dbReference>
<dbReference type="AlphaFoldDB" id="A0A5Q0L7V2"/>
<organism evidence="6 7">
    <name type="scientific">Streptomyces fagopyri</name>
    <dbReference type="NCBI Taxonomy" id="2662397"/>
    <lineage>
        <taxon>Bacteria</taxon>
        <taxon>Bacillati</taxon>
        <taxon>Actinomycetota</taxon>
        <taxon>Actinomycetes</taxon>
        <taxon>Kitasatosporales</taxon>
        <taxon>Streptomycetaceae</taxon>
        <taxon>Streptomyces</taxon>
    </lineage>
</organism>
<evidence type="ECO:0000256" key="1">
    <source>
        <dbReference type="ARBA" id="ARBA00005336"/>
    </source>
</evidence>
<dbReference type="InterPro" id="IPR001764">
    <property type="entry name" value="Glyco_hydro_3_N"/>
</dbReference>
<evidence type="ECO:0000256" key="2">
    <source>
        <dbReference type="ARBA" id="ARBA00022801"/>
    </source>
</evidence>
<proteinExistence type="inferred from homology"/>
<dbReference type="GO" id="GO:0009254">
    <property type="term" value="P:peptidoglycan turnover"/>
    <property type="evidence" value="ECO:0007669"/>
    <property type="project" value="TreeGrafter"/>
</dbReference>
<evidence type="ECO:0000256" key="3">
    <source>
        <dbReference type="ARBA" id="ARBA00023295"/>
    </source>
</evidence>
<reference evidence="6 7" key="1">
    <citation type="submission" date="2019-10" db="EMBL/GenBank/DDBJ databases">
        <title>A novel species.</title>
        <authorList>
            <person name="Gao J."/>
        </authorList>
    </citation>
    <scope>NUCLEOTIDE SEQUENCE [LARGE SCALE GENOMIC DNA]</scope>
    <source>
        <strain evidence="6 7">QMT-28</strain>
    </source>
</reference>